<feature type="compositionally biased region" description="Acidic residues" evidence="1">
    <location>
        <begin position="437"/>
        <end position="452"/>
    </location>
</feature>
<protein>
    <recommendedName>
        <fullName evidence="4">CCHC-type domain-containing protein</fullName>
    </recommendedName>
</protein>
<dbReference type="Proteomes" id="UP000499080">
    <property type="component" value="Unassembled WGS sequence"/>
</dbReference>
<gene>
    <name evidence="2" type="ORF">AVEN_67169_1</name>
</gene>
<dbReference type="EMBL" id="BGPR01227281">
    <property type="protein sequence ID" value="GBL61352.1"/>
    <property type="molecule type" value="Genomic_DNA"/>
</dbReference>
<feature type="compositionally biased region" description="Polar residues" evidence="1">
    <location>
        <begin position="286"/>
        <end position="296"/>
    </location>
</feature>
<dbReference type="SUPFAM" id="SSF57756">
    <property type="entry name" value="Retrovirus zinc finger-like domains"/>
    <property type="match status" value="1"/>
</dbReference>
<dbReference type="AlphaFoldDB" id="A0A4Y1ZPZ5"/>
<comment type="caution">
    <text evidence="2">The sequence shown here is derived from an EMBL/GenBank/DDBJ whole genome shotgun (WGS) entry which is preliminary data.</text>
</comment>
<feature type="region of interest" description="Disordered" evidence="1">
    <location>
        <begin position="421"/>
        <end position="473"/>
    </location>
</feature>
<evidence type="ECO:0000313" key="2">
    <source>
        <dbReference type="EMBL" id="GBL61352.1"/>
    </source>
</evidence>
<accession>A0A4Y1ZPZ5</accession>
<reference evidence="2 3" key="1">
    <citation type="journal article" date="2019" name="Sci. Rep.">
        <title>Orb-weaving spider Araneus ventricosus genome elucidates the spidroin gene catalogue.</title>
        <authorList>
            <person name="Kono N."/>
            <person name="Nakamura H."/>
            <person name="Ohtoshi R."/>
            <person name="Moran D.A.P."/>
            <person name="Shinohara A."/>
            <person name="Yoshida Y."/>
            <person name="Fujiwara M."/>
            <person name="Mori M."/>
            <person name="Tomita M."/>
            <person name="Arakawa K."/>
        </authorList>
    </citation>
    <scope>NUCLEOTIDE SEQUENCE [LARGE SCALE GENOMIC DNA]</scope>
</reference>
<keyword evidence="3" id="KW-1185">Reference proteome</keyword>
<dbReference type="PANTHER" id="PTHR22639">
    <property type="entry name" value="GAG-RELATED PROTEIN"/>
    <property type="match status" value="1"/>
</dbReference>
<feature type="region of interest" description="Disordered" evidence="1">
    <location>
        <begin position="272"/>
        <end position="305"/>
    </location>
</feature>
<dbReference type="InterPro" id="IPR042509">
    <property type="entry name" value="ZCCHC3"/>
</dbReference>
<feature type="compositionally biased region" description="Basic and acidic residues" evidence="1">
    <location>
        <begin position="464"/>
        <end position="473"/>
    </location>
</feature>
<feature type="non-terminal residue" evidence="2">
    <location>
        <position position="473"/>
    </location>
</feature>
<sequence length="473" mass="51960">MGKRKSGPFSGQQIATNNSKSNFPTFFIIKRASTSAETFHTVSPFLVEKATTATVGDVKSTQKLRSGDLLVEVQSRKQPEQIVKLKTFSNIPITVSPHASLNSSKGVITCGEFLNVTTEEILKELQGHGVSHVRRISIRRDGQLLNTKHLILTFDSAKLPENIKAGYMRLSVRTYIPNPLCCFKCQRFGHSKTSCRGTLTCARCAEVGHESTYCSRTEKCVNCKREHTSFSRNCSAWKQEKEIISTKIKKQISYQEARKLVTSQTPIPGNSYVSVAKKSSSAPSVQKNPDISTSHSKPPDSIARASPLITNLPIPSSPSVSPVNEEVLASPDVTDFTLVKSKKKLKKDSPTKTNNTIAKAEKISKFYTTSHLEVTKPISTKVNIYTHQSALKPLATSKPTSVDTQLLPMAVLPPLEKTVLQSRESDADAEMSSSSFAEEDALEYNMSEDLEDSPAAISPPPPSKPEKANKYKN</sequence>
<proteinExistence type="predicted"/>
<dbReference type="GO" id="GO:0008270">
    <property type="term" value="F:zinc ion binding"/>
    <property type="evidence" value="ECO:0007669"/>
    <property type="project" value="InterPro"/>
</dbReference>
<dbReference type="InterPro" id="IPR036875">
    <property type="entry name" value="Znf_CCHC_sf"/>
</dbReference>
<name>A0A4Y1ZPZ5_ARAVE</name>
<dbReference type="GO" id="GO:0002218">
    <property type="term" value="P:activation of innate immune response"/>
    <property type="evidence" value="ECO:0007669"/>
    <property type="project" value="InterPro"/>
</dbReference>
<evidence type="ECO:0000256" key="1">
    <source>
        <dbReference type="SAM" id="MobiDB-lite"/>
    </source>
</evidence>
<feature type="compositionally biased region" description="Low complexity" evidence="1">
    <location>
        <begin position="272"/>
        <end position="285"/>
    </location>
</feature>
<dbReference type="GO" id="GO:0003723">
    <property type="term" value="F:RNA binding"/>
    <property type="evidence" value="ECO:0007669"/>
    <property type="project" value="InterPro"/>
</dbReference>
<dbReference type="GO" id="GO:0003690">
    <property type="term" value="F:double-stranded DNA binding"/>
    <property type="evidence" value="ECO:0007669"/>
    <property type="project" value="InterPro"/>
</dbReference>
<organism evidence="2 3">
    <name type="scientific">Araneus ventricosus</name>
    <name type="common">Orbweaver spider</name>
    <name type="synonym">Epeira ventricosa</name>
    <dbReference type="NCBI Taxonomy" id="182803"/>
    <lineage>
        <taxon>Eukaryota</taxon>
        <taxon>Metazoa</taxon>
        <taxon>Ecdysozoa</taxon>
        <taxon>Arthropoda</taxon>
        <taxon>Chelicerata</taxon>
        <taxon>Arachnida</taxon>
        <taxon>Araneae</taxon>
        <taxon>Araneomorphae</taxon>
        <taxon>Entelegynae</taxon>
        <taxon>Araneoidea</taxon>
        <taxon>Araneidae</taxon>
        <taxon>Araneus</taxon>
    </lineage>
</organism>
<dbReference type="PANTHER" id="PTHR22639:SF3">
    <property type="entry name" value="ZINC FINGER CCHC DOMAIN-CONTAINING PROTEIN 3"/>
    <property type="match status" value="1"/>
</dbReference>
<evidence type="ECO:0000313" key="3">
    <source>
        <dbReference type="Proteomes" id="UP000499080"/>
    </source>
</evidence>
<evidence type="ECO:0008006" key="4">
    <source>
        <dbReference type="Google" id="ProtNLM"/>
    </source>
</evidence>